<dbReference type="InterPro" id="IPR037523">
    <property type="entry name" value="VOC_core"/>
</dbReference>
<dbReference type="InterPro" id="IPR029068">
    <property type="entry name" value="Glyas_Bleomycin-R_OHBP_Dase"/>
</dbReference>
<dbReference type="AlphaFoldDB" id="A0A975G463"/>
<evidence type="ECO:0000313" key="2">
    <source>
        <dbReference type="EMBL" id="QUD89696.1"/>
    </source>
</evidence>
<dbReference type="PANTHER" id="PTHR35006">
    <property type="entry name" value="GLYOXALASE FAMILY PROTEIN (AFU_ORTHOLOGUE AFUA_5G14830)"/>
    <property type="match status" value="1"/>
</dbReference>
<reference evidence="2" key="1">
    <citation type="submission" date="2021-04" db="EMBL/GenBank/DDBJ databases">
        <title>The complete genome sequence of Caulobacter sp. S6.</title>
        <authorList>
            <person name="Tang Y."/>
            <person name="Ouyang W."/>
            <person name="Liu Q."/>
            <person name="Huang B."/>
            <person name="Guo Z."/>
            <person name="Lei P."/>
        </authorList>
    </citation>
    <scope>NUCLEOTIDE SEQUENCE</scope>
    <source>
        <strain evidence="2">S6</strain>
    </source>
</reference>
<dbReference type="RefSeq" id="WP_211939748.1">
    <property type="nucleotide sequence ID" value="NZ_CP073078.1"/>
</dbReference>
<proteinExistence type="predicted"/>
<dbReference type="Gene3D" id="3.10.180.10">
    <property type="entry name" value="2,3-Dihydroxybiphenyl 1,2-Dioxygenase, domain 1"/>
    <property type="match status" value="1"/>
</dbReference>
<organism evidence="2 3">
    <name type="scientific">Phenylobacterium montanum</name>
    <dbReference type="NCBI Taxonomy" id="2823693"/>
    <lineage>
        <taxon>Bacteria</taxon>
        <taxon>Pseudomonadati</taxon>
        <taxon>Pseudomonadota</taxon>
        <taxon>Alphaproteobacteria</taxon>
        <taxon>Caulobacterales</taxon>
        <taxon>Caulobacteraceae</taxon>
        <taxon>Phenylobacterium</taxon>
    </lineage>
</organism>
<feature type="domain" description="VOC" evidence="1">
    <location>
        <begin position="5"/>
        <end position="130"/>
    </location>
</feature>
<evidence type="ECO:0000313" key="3">
    <source>
        <dbReference type="Proteomes" id="UP000676409"/>
    </source>
</evidence>
<dbReference type="Pfam" id="PF00903">
    <property type="entry name" value="Glyoxalase"/>
    <property type="match status" value="1"/>
</dbReference>
<dbReference type="KEGG" id="caul:KCG34_07445"/>
<accession>A0A975G463</accession>
<dbReference type="EMBL" id="CP073078">
    <property type="protein sequence ID" value="QUD89696.1"/>
    <property type="molecule type" value="Genomic_DNA"/>
</dbReference>
<sequence>MEINGVAHTFITAGDFAAARAFYGRLLPFLGMACVADTDQVYYCVGGRTAVGIRAPSAQHRGARFDQGRVGLHHLCFRARERAHVDEAHAFLLEIGARIVHGPQDDQFAPGYYSVLFEDPDGVRLEINHVPGKGLLTEDGPKPVGQGLS</sequence>
<dbReference type="PANTHER" id="PTHR35006:SF2">
    <property type="entry name" value="GLYOXALASE FAMILY PROTEIN (AFU_ORTHOLOGUE AFUA_5G14830)"/>
    <property type="match status" value="1"/>
</dbReference>
<gene>
    <name evidence="2" type="ORF">KCG34_07445</name>
</gene>
<evidence type="ECO:0000259" key="1">
    <source>
        <dbReference type="PROSITE" id="PS51819"/>
    </source>
</evidence>
<dbReference type="SUPFAM" id="SSF54593">
    <property type="entry name" value="Glyoxalase/Bleomycin resistance protein/Dihydroxybiphenyl dioxygenase"/>
    <property type="match status" value="1"/>
</dbReference>
<dbReference type="InterPro" id="IPR004360">
    <property type="entry name" value="Glyas_Fos-R_dOase_dom"/>
</dbReference>
<keyword evidence="3" id="KW-1185">Reference proteome</keyword>
<dbReference type="Proteomes" id="UP000676409">
    <property type="component" value="Chromosome"/>
</dbReference>
<protein>
    <submittedName>
        <fullName evidence="2">VOC family protein</fullName>
    </submittedName>
</protein>
<name>A0A975G463_9CAUL</name>
<dbReference type="PROSITE" id="PS51819">
    <property type="entry name" value="VOC"/>
    <property type="match status" value="1"/>
</dbReference>